<dbReference type="PROSITE" id="PS50109">
    <property type="entry name" value="HIS_KIN"/>
    <property type="match status" value="1"/>
</dbReference>
<dbReference type="PANTHER" id="PTHR43047">
    <property type="entry name" value="TWO-COMPONENT HISTIDINE PROTEIN KINASE"/>
    <property type="match status" value="1"/>
</dbReference>
<reference evidence="7" key="1">
    <citation type="submission" date="2023-07" db="EMBL/GenBank/DDBJ databases">
        <authorList>
            <consortium name="AG Swart"/>
            <person name="Singh M."/>
            <person name="Singh A."/>
            <person name="Seah K."/>
            <person name="Emmerich C."/>
        </authorList>
    </citation>
    <scope>NUCLEOTIDE SEQUENCE</scope>
    <source>
        <strain evidence="7">DP1</strain>
    </source>
</reference>
<keyword evidence="3" id="KW-0597">Phosphoprotein</keyword>
<evidence type="ECO:0000256" key="3">
    <source>
        <dbReference type="ARBA" id="ARBA00022553"/>
    </source>
</evidence>
<dbReference type="Gene3D" id="1.10.287.130">
    <property type="match status" value="1"/>
</dbReference>
<dbReference type="InterPro" id="IPR036097">
    <property type="entry name" value="HisK_dim/P_sf"/>
</dbReference>
<comment type="caution">
    <text evidence="7">The sequence shown here is derived from an EMBL/GenBank/DDBJ whole genome shotgun (WGS) entry which is preliminary data.</text>
</comment>
<dbReference type="SMART" id="SM00388">
    <property type="entry name" value="HisKA"/>
    <property type="match status" value="1"/>
</dbReference>
<dbReference type="Pfam" id="PF02518">
    <property type="entry name" value="HATPase_c"/>
    <property type="match status" value="1"/>
</dbReference>
<proteinExistence type="predicted"/>
<keyword evidence="4" id="KW-0808">Transferase</keyword>
<dbReference type="InterPro" id="IPR005467">
    <property type="entry name" value="His_kinase_dom"/>
</dbReference>
<evidence type="ECO:0000313" key="8">
    <source>
        <dbReference type="Proteomes" id="UP001295684"/>
    </source>
</evidence>
<dbReference type="Pfam" id="PF00512">
    <property type="entry name" value="HisKA"/>
    <property type="match status" value="1"/>
</dbReference>
<evidence type="ECO:0000256" key="5">
    <source>
        <dbReference type="ARBA" id="ARBA00022777"/>
    </source>
</evidence>
<protein>
    <recommendedName>
        <fullName evidence="2">histidine kinase</fullName>
        <ecNumber evidence="2">2.7.13.3</ecNumber>
    </recommendedName>
</protein>
<evidence type="ECO:0000256" key="1">
    <source>
        <dbReference type="ARBA" id="ARBA00000085"/>
    </source>
</evidence>
<name>A0AAD2CW39_EUPCR</name>
<dbReference type="GO" id="GO:0009927">
    <property type="term" value="F:histidine phosphotransfer kinase activity"/>
    <property type="evidence" value="ECO:0007669"/>
    <property type="project" value="TreeGrafter"/>
</dbReference>
<dbReference type="EC" id="2.7.13.3" evidence="2"/>
<dbReference type="GO" id="GO:0005886">
    <property type="term" value="C:plasma membrane"/>
    <property type="evidence" value="ECO:0007669"/>
    <property type="project" value="TreeGrafter"/>
</dbReference>
<dbReference type="InterPro" id="IPR036890">
    <property type="entry name" value="HATPase_C_sf"/>
</dbReference>
<gene>
    <name evidence="7" type="ORF">ECRASSUSDP1_LOCUS13983</name>
</gene>
<dbReference type="PANTHER" id="PTHR43047:SF72">
    <property type="entry name" value="OSMOSENSING HISTIDINE PROTEIN KINASE SLN1"/>
    <property type="match status" value="1"/>
</dbReference>
<comment type="catalytic activity">
    <reaction evidence="1">
        <text>ATP + protein L-histidine = ADP + protein N-phospho-L-histidine.</text>
        <dbReference type="EC" id="2.7.13.3"/>
    </reaction>
</comment>
<organism evidence="7 8">
    <name type="scientific">Euplotes crassus</name>
    <dbReference type="NCBI Taxonomy" id="5936"/>
    <lineage>
        <taxon>Eukaryota</taxon>
        <taxon>Sar</taxon>
        <taxon>Alveolata</taxon>
        <taxon>Ciliophora</taxon>
        <taxon>Intramacronucleata</taxon>
        <taxon>Spirotrichea</taxon>
        <taxon>Hypotrichia</taxon>
        <taxon>Euplotida</taxon>
        <taxon>Euplotidae</taxon>
        <taxon>Moneuplotes</taxon>
    </lineage>
</organism>
<dbReference type="Proteomes" id="UP001295684">
    <property type="component" value="Unassembled WGS sequence"/>
</dbReference>
<dbReference type="SMART" id="SM00387">
    <property type="entry name" value="HATPase_c"/>
    <property type="match status" value="1"/>
</dbReference>
<dbReference type="InterPro" id="IPR003594">
    <property type="entry name" value="HATPase_dom"/>
</dbReference>
<feature type="domain" description="Histidine kinase" evidence="6">
    <location>
        <begin position="380"/>
        <end position="625"/>
    </location>
</feature>
<dbReference type="AlphaFoldDB" id="A0AAD2CW39"/>
<keyword evidence="5" id="KW-0418">Kinase</keyword>
<evidence type="ECO:0000256" key="2">
    <source>
        <dbReference type="ARBA" id="ARBA00012438"/>
    </source>
</evidence>
<evidence type="ECO:0000313" key="7">
    <source>
        <dbReference type="EMBL" id="CAI2372652.1"/>
    </source>
</evidence>
<evidence type="ECO:0000259" key="6">
    <source>
        <dbReference type="PROSITE" id="PS50109"/>
    </source>
</evidence>
<dbReference type="SUPFAM" id="SSF55874">
    <property type="entry name" value="ATPase domain of HSP90 chaperone/DNA topoisomerase II/histidine kinase"/>
    <property type="match status" value="1"/>
</dbReference>
<keyword evidence="8" id="KW-1185">Reference proteome</keyword>
<dbReference type="Gene3D" id="3.30.565.10">
    <property type="entry name" value="Histidine kinase-like ATPase, C-terminal domain"/>
    <property type="match status" value="1"/>
</dbReference>
<dbReference type="InterPro" id="IPR003661">
    <property type="entry name" value="HisK_dim/P_dom"/>
</dbReference>
<accession>A0AAD2CW39</accession>
<dbReference type="GO" id="GO:0000155">
    <property type="term" value="F:phosphorelay sensor kinase activity"/>
    <property type="evidence" value="ECO:0007669"/>
    <property type="project" value="InterPro"/>
</dbReference>
<dbReference type="InterPro" id="IPR004358">
    <property type="entry name" value="Sig_transdc_His_kin-like_C"/>
</dbReference>
<dbReference type="PRINTS" id="PR00344">
    <property type="entry name" value="BCTRLSENSOR"/>
</dbReference>
<dbReference type="CDD" id="cd00082">
    <property type="entry name" value="HisKA"/>
    <property type="match status" value="1"/>
</dbReference>
<sequence>MNNLFTFLHASSRRDTEFAHLESRIPKNSMDHLNQPSMTFIKKSCEILLQNVFCVTVFMFLIEDIDMKLLSQLACCICVAIGFYYAKKQISISTEHLQISILVFNGLAYLMSHLVFHVEHKGTISVAFQCIYVYHFYLATLTPSKCHATSVIYTSTALMHLVIAMYRFREVDVKHIASTIFSVRIFVLGLQTNQTRLSQMYNMILENERLATEKQKVVQQFPHPVLIIPQKISGDCRCYSNDQFESKIQALDQEIHRLDQIQVVVKKNDGIQSNYQEIRTLLEYLGEPGQKKMRHSEGLKKNAIIQCKPFCYQDLPKHKDVSNSQDKTNREVSRNFNIKSLDIEWKGVPSVMHVFIDTTDIINLEKARNRIKMQKIMFASASHEFRTPLNAIINSFEIIKSSLQEFLRTVMEDASKNVIQSCQAREHIDLIWKFIRTGSTSSVLLMALVEDILNLSRIDNRTFTTKFEFFKVPELLQEVHSLFTIQCENKGVDLLIECDETLHSCEIRTDCNRIRQVLLNLVSNSSKFTFEGFIKIKVCMVKSLDGSDYLEFRVQDTGTGIKEQDQECLFKLFGVLEDNEDLNPNGCGLGLTISKKYVELLGGDIRCQSVYGEGTEMIFRVLVHDFRMISCNINLSGNNSEESNLSCVENISDSDIQISEEYSSCMKSVNKLPISQFNNSKFCRLYLFVLILSALV</sequence>
<dbReference type="SUPFAM" id="SSF47384">
    <property type="entry name" value="Homodimeric domain of signal transducing histidine kinase"/>
    <property type="match status" value="1"/>
</dbReference>
<dbReference type="EMBL" id="CAMPGE010013947">
    <property type="protein sequence ID" value="CAI2372652.1"/>
    <property type="molecule type" value="Genomic_DNA"/>
</dbReference>
<evidence type="ECO:0000256" key="4">
    <source>
        <dbReference type="ARBA" id="ARBA00022679"/>
    </source>
</evidence>